<name>A0ABX8QQW7_9ACTN</name>
<evidence type="ECO:0000256" key="1">
    <source>
        <dbReference type="SAM" id="MobiDB-lite"/>
    </source>
</evidence>
<organism evidence="2 3">
    <name type="scientific">Actinomadura graeca</name>
    <dbReference type="NCBI Taxonomy" id="2750812"/>
    <lineage>
        <taxon>Bacteria</taxon>
        <taxon>Bacillati</taxon>
        <taxon>Actinomycetota</taxon>
        <taxon>Actinomycetes</taxon>
        <taxon>Streptosporangiales</taxon>
        <taxon>Thermomonosporaceae</taxon>
        <taxon>Actinomadura</taxon>
    </lineage>
</organism>
<accession>A0ABX8QQW7</accession>
<sequence length="216" mass="23028">MHDSDPVRRLCAAVAVHRRPPAPEAGARDPLYRRMLAAVKSACAKAGLERAFLQERRPSPDERRPETGAVLLLVPSGMNEARVITDLVHGLDDALAEDTPGAAGPLRLVIAFDQGITWLTERGFEGRVLTEVYRLCTGDTTCAALRGGPDQGVGVVISAALLDDLTPPPPGPGPGRVARNDLAPAGFDPLPAEIAERRIAAWSHPPGRRLRLPGQN</sequence>
<reference evidence="2" key="1">
    <citation type="submission" date="2020-07" db="EMBL/GenBank/DDBJ databases">
        <authorList>
            <person name="Tarantini F.S."/>
            <person name="Hong K.W."/>
            <person name="Chan K.G."/>
        </authorList>
    </citation>
    <scope>NUCLEOTIDE SEQUENCE</scope>
    <source>
        <strain evidence="2">32-07</strain>
    </source>
</reference>
<proteinExistence type="predicted"/>
<feature type="region of interest" description="Disordered" evidence="1">
    <location>
        <begin position="165"/>
        <end position="184"/>
    </location>
</feature>
<gene>
    <name evidence="2" type="ORF">AGRA3207_002015</name>
</gene>
<dbReference type="EMBL" id="CP059572">
    <property type="protein sequence ID" value="QXJ21185.1"/>
    <property type="molecule type" value="Genomic_DNA"/>
</dbReference>
<evidence type="ECO:0000313" key="2">
    <source>
        <dbReference type="EMBL" id="QXJ21185.1"/>
    </source>
</evidence>
<keyword evidence="3" id="KW-1185">Reference proteome</keyword>
<evidence type="ECO:0000313" key="3">
    <source>
        <dbReference type="Proteomes" id="UP001049518"/>
    </source>
</evidence>
<protein>
    <submittedName>
        <fullName evidence="2">Uncharacterized protein</fullName>
    </submittedName>
</protein>
<dbReference type="RefSeq" id="WP_231334322.1">
    <property type="nucleotide sequence ID" value="NZ_CP059572.1"/>
</dbReference>
<dbReference type="Proteomes" id="UP001049518">
    <property type="component" value="Chromosome"/>
</dbReference>